<name>A0A7K1SXY8_9SPHI</name>
<comment type="caution">
    <text evidence="1">The sequence shown here is derived from an EMBL/GenBank/DDBJ whole genome shotgun (WGS) entry which is preliminary data.</text>
</comment>
<sequence>MDISRTFYFIKNTEGNYIGIVYNMNGDLHWLILPNYRGKGLLTNALSKTILPHIFQDNRKEQRITIDRERIGDLYYLASLKVALAVGFTIKENNARRTELTIERSKFEKVPFIDGINTSLSDNRKNKIVDKAREITFELFKITSELEMKKGFTYEVEEVKTIAESVKKATDIIYDICWYIKKSNQDIA</sequence>
<dbReference type="AlphaFoldDB" id="A0A7K1SXY8"/>
<evidence type="ECO:0000313" key="2">
    <source>
        <dbReference type="Proteomes" id="UP000462014"/>
    </source>
</evidence>
<dbReference type="Proteomes" id="UP000462014">
    <property type="component" value="Unassembled WGS sequence"/>
</dbReference>
<reference evidence="1 2" key="1">
    <citation type="submission" date="2019-12" db="EMBL/GenBank/DDBJ databases">
        <title>Mucilaginibacter sp. HMF7410 genome sequencing and assembly.</title>
        <authorList>
            <person name="Kang H."/>
            <person name="Cha I."/>
            <person name="Kim H."/>
            <person name="Joh K."/>
        </authorList>
    </citation>
    <scope>NUCLEOTIDE SEQUENCE [LARGE SCALE GENOMIC DNA]</scope>
    <source>
        <strain evidence="1 2">HMF7410</strain>
    </source>
</reference>
<protein>
    <submittedName>
        <fullName evidence="1">Uncharacterized protein</fullName>
    </submittedName>
</protein>
<gene>
    <name evidence="1" type="ORF">GO621_11630</name>
</gene>
<accession>A0A7K1SXY8</accession>
<proteinExistence type="predicted"/>
<keyword evidence="2" id="KW-1185">Reference proteome</keyword>
<evidence type="ECO:0000313" key="1">
    <source>
        <dbReference type="EMBL" id="MVN22182.1"/>
    </source>
</evidence>
<organism evidence="1 2">
    <name type="scientific">Mucilaginibacter arboris</name>
    <dbReference type="NCBI Taxonomy" id="2682090"/>
    <lineage>
        <taxon>Bacteria</taxon>
        <taxon>Pseudomonadati</taxon>
        <taxon>Bacteroidota</taxon>
        <taxon>Sphingobacteriia</taxon>
        <taxon>Sphingobacteriales</taxon>
        <taxon>Sphingobacteriaceae</taxon>
        <taxon>Mucilaginibacter</taxon>
    </lineage>
</organism>
<dbReference type="EMBL" id="WPIK01000009">
    <property type="protein sequence ID" value="MVN22182.1"/>
    <property type="molecule type" value="Genomic_DNA"/>
</dbReference>
<dbReference type="RefSeq" id="WP_157567175.1">
    <property type="nucleotide sequence ID" value="NZ_WPIK01000009.1"/>
</dbReference>